<dbReference type="RefSeq" id="WP_141612320.1">
    <property type="nucleotide sequence ID" value="NZ_VIGC02000043.1"/>
</dbReference>
<dbReference type="PANTHER" id="PTHR43449">
    <property type="entry name" value="NUCLEOTIDYLTRANSFERASE"/>
    <property type="match status" value="1"/>
</dbReference>
<gene>
    <name evidence="2" type="ORF">FKZ61_21965</name>
</gene>
<proteinExistence type="predicted"/>
<comment type="caution">
    <text evidence="2">The sequence shown here is derived from an EMBL/GenBank/DDBJ whole genome shotgun (WGS) entry which is preliminary data.</text>
</comment>
<evidence type="ECO:0000313" key="2">
    <source>
        <dbReference type="EMBL" id="TQE93293.1"/>
    </source>
</evidence>
<evidence type="ECO:0000313" key="3">
    <source>
        <dbReference type="Proteomes" id="UP000317371"/>
    </source>
</evidence>
<dbReference type="InParanoid" id="A0A540VB48"/>
<evidence type="ECO:0000259" key="1">
    <source>
        <dbReference type="Pfam" id="PF01909"/>
    </source>
</evidence>
<accession>A0A540VB48</accession>
<dbReference type="EMBL" id="VIGC01000043">
    <property type="protein sequence ID" value="TQE93293.1"/>
    <property type="molecule type" value="Genomic_DNA"/>
</dbReference>
<dbReference type="InterPro" id="IPR002934">
    <property type="entry name" value="Polymerase_NTP_transf_dom"/>
</dbReference>
<organism evidence="2 3">
    <name type="scientific">Litorilinea aerophila</name>
    <dbReference type="NCBI Taxonomy" id="1204385"/>
    <lineage>
        <taxon>Bacteria</taxon>
        <taxon>Bacillati</taxon>
        <taxon>Chloroflexota</taxon>
        <taxon>Caldilineae</taxon>
        <taxon>Caldilineales</taxon>
        <taxon>Caldilineaceae</taxon>
        <taxon>Litorilinea</taxon>
    </lineage>
</organism>
<name>A0A540VB48_9CHLR</name>
<dbReference type="Proteomes" id="UP000317371">
    <property type="component" value="Unassembled WGS sequence"/>
</dbReference>
<dbReference type="GO" id="GO:0016779">
    <property type="term" value="F:nucleotidyltransferase activity"/>
    <property type="evidence" value="ECO:0007669"/>
    <property type="project" value="InterPro"/>
</dbReference>
<keyword evidence="2" id="KW-0808">Transferase</keyword>
<dbReference type="OrthoDB" id="9813766at2"/>
<dbReference type="Pfam" id="PF01909">
    <property type="entry name" value="NTP_transf_2"/>
    <property type="match status" value="1"/>
</dbReference>
<dbReference type="InterPro" id="IPR043519">
    <property type="entry name" value="NT_sf"/>
</dbReference>
<sequence>MPIRPLDKTVISWPDRQSVDRAVRRWAAEIGRQRPEVVCIGYFGSYARGDWGVGSDLDIVLVVKGMAPPPISRSLGWDTRTLPVPADVLVYTVEEWQRLQQEEGRFAATLTQETVWVYPGGRTPEEKGES</sequence>
<keyword evidence="3" id="KW-1185">Reference proteome</keyword>
<protein>
    <submittedName>
        <fullName evidence="2">Nucleotidyltransferase domain-containing protein</fullName>
    </submittedName>
</protein>
<reference evidence="2 3" key="1">
    <citation type="submission" date="2019-06" db="EMBL/GenBank/DDBJ databases">
        <title>Genome sequence of Litorilinea aerophila BAA-2444.</title>
        <authorList>
            <person name="Maclea K.S."/>
            <person name="Maurais E.G."/>
            <person name="Iannazzi L.C."/>
        </authorList>
    </citation>
    <scope>NUCLEOTIDE SEQUENCE [LARGE SCALE GENOMIC DNA]</scope>
    <source>
        <strain evidence="2 3">ATCC BAA-2444</strain>
    </source>
</reference>
<dbReference type="AlphaFoldDB" id="A0A540VB48"/>
<feature type="domain" description="Polymerase nucleotidyl transferase" evidence="1">
    <location>
        <begin position="29"/>
        <end position="68"/>
    </location>
</feature>
<dbReference type="SUPFAM" id="SSF81301">
    <property type="entry name" value="Nucleotidyltransferase"/>
    <property type="match status" value="1"/>
</dbReference>
<dbReference type="PANTHER" id="PTHR43449:SF3">
    <property type="entry name" value="POLYMERASE NUCLEOTIDYL TRANSFERASE DOMAIN-CONTAINING PROTEIN"/>
    <property type="match status" value="1"/>
</dbReference>
<dbReference type="CDD" id="cd05403">
    <property type="entry name" value="NT_KNTase_like"/>
    <property type="match status" value="1"/>
</dbReference>
<dbReference type="Gene3D" id="3.30.460.10">
    <property type="entry name" value="Beta Polymerase, domain 2"/>
    <property type="match status" value="1"/>
</dbReference>